<gene>
    <name evidence="5" type="ORF">KK1_039710</name>
    <name evidence="6" type="ORF">KK1_039717</name>
    <name evidence="7" type="ORF">KK1_039718</name>
</gene>
<proteinExistence type="predicted"/>
<dbReference type="STRING" id="3821.A0A151R8Q2"/>
<dbReference type="Gramene" id="C.cajan_38922.t">
    <property type="protein sequence ID" value="C.cajan_38922.t.cds1"/>
    <property type="gene ID" value="C.cajan_38922"/>
</dbReference>
<dbReference type="Pfam" id="PF01453">
    <property type="entry name" value="B_lectin"/>
    <property type="match status" value="1"/>
</dbReference>
<dbReference type="AlphaFoldDB" id="A0A151R8Q2"/>
<feature type="domain" description="Bulb-type lectin" evidence="4">
    <location>
        <begin position="2"/>
        <end position="36"/>
    </location>
</feature>
<keyword evidence="5" id="KW-0675">Receptor</keyword>
<reference evidence="5 8" key="1">
    <citation type="journal article" date="2012" name="Nat. Biotechnol.">
        <title>Draft genome sequence of pigeonpea (Cajanus cajan), an orphan legume crop of resource-poor farmers.</title>
        <authorList>
            <person name="Varshney R.K."/>
            <person name="Chen W."/>
            <person name="Li Y."/>
            <person name="Bharti A.K."/>
            <person name="Saxena R.K."/>
            <person name="Schlueter J.A."/>
            <person name="Donoghue M.T."/>
            <person name="Azam S."/>
            <person name="Fan G."/>
            <person name="Whaley A.M."/>
            <person name="Farmer A.D."/>
            <person name="Sheridan J."/>
            <person name="Iwata A."/>
            <person name="Tuteja R."/>
            <person name="Penmetsa R.V."/>
            <person name="Wu W."/>
            <person name="Upadhyaya H.D."/>
            <person name="Yang S.P."/>
            <person name="Shah T."/>
            <person name="Saxena K.B."/>
            <person name="Michael T."/>
            <person name="McCombie W.R."/>
            <person name="Yang B."/>
            <person name="Zhang G."/>
            <person name="Yang H."/>
            <person name="Wang J."/>
            <person name="Spillane C."/>
            <person name="Cook D.R."/>
            <person name="May G.D."/>
            <person name="Xu X."/>
            <person name="Jackson S.A."/>
        </authorList>
    </citation>
    <scope>NUCLEOTIDE SEQUENCE [LARGE SCALE GENOMIC DNA]</scope>
    <source>
        <strain evidence="8">cv. Asha</strain>
    </source>
</reference>
<dbReference type="InterPro" id="IPR001480">
    <property type="entry name" value="Bulb-type_lectin_dom"/>
</dbReference>
<dbReference type="EMBL" id="KQ483947">
    <property type="protein sequence ID" value="KYP39008.1"/>
    <property type="molecule type" value="Genomic_DNA"/>
</dbReference>
<dbReference type="InterPro" id="IPR036426">
    <property type="entry name" value="Bulb-type_lectin_dom_sf"/>
</dbReference>
<protein>
    <submittedName>
        <fullName evidence="5">Serine/threonine-protein kinase receptor</fullName>
    </submittedName>
</protein>
<dbReference type="SUPFAM" id="SSF51110">
    <property type="entry name" value="alpha-D-mannose-specific plant lectins"/>
    <property type="match status" value="1"/>
</dbReference>
<keyword evidence="8" id="KW-1185">Reference proteome</keyword>
<name>A0A151R8Q2_CAJCA</name>
<keyword evidence="1" id="KW-0732">Signal</keyword>
<dbReference type="Proteomes" id="UP000075243">
    <property type="component" value="Unassembled WGS sequence"/>
</dbReference>
<evidence type="ECO:0000259" key="4">
    <source>
        <dbReference type="Pfam" id="PF01453"/>
    </source>
</evidence>
<dbReference type="GO" id="GO:0016301">
    <property type="term" value="F:kinase activity"/>
    <property type="evidence" value="ECO:0007669"/>
    <property type="project" value="UniProtKB-KW"/>
</dbReference>
<evidence type="ECO:0000256" key="3">
    <source>
        <dbReference type="ARBA" id="ARBA00023180"/>
    </source>
</evidence>
<keyword evidence="5" id="KW-0418">Kinase</keyword>
<dbReference type="Gramene" id="C.cajan_38914.t">
    <property type="protein sequence ID" value="C.cajan_38914.t.cds1"/>
    <property type="gene ID" value="C.cajan_38914"/>
</dbReference>
<accession>A0A151R8Q2</accession>
<dbReference type="EMBL" id="KQ483947">
    <property type="protein sequence ID" value="KYP39007.1"/>
    <property type="molecule type" value="Genomic_DNA"/>
</dbReference>
<organism evidence="5 8">
    <name type="scientific">Cajanus cajan</name>
    <name type="common">Pigeon pea</name>
    <name type="synonym">Cajanus indicus</name>
    <dbReference type="NCBI Taxonomy" id="3821"/>
    <lineage>
        <taxon>Eukaryota</taxon>
        <taxon>Viridiplantae</taxon>
        <taxon>Streptophyta</taxon>
        <taxon>Embryophyta</taxon>
        <taxon>Tracheophyta</taxon>
        <taxon>Spermatophyta</taxon>
        <taxon>Magnoliopsida</taxon>
        <taxon>eudicotyledons</taxon>
        <taxon>Gunneridae</taxon>
        <taxon>Pentapetalae</taxon>
        <taxon>rosids</taxon>
        <taxon>fabids</taxon>
        <taxon>Fabales</taxon>
        <taxon>Fabaceae</taxon>
        <taxon>Papilionoideae</taxon>
        <taxon>50 kb inversion clade</taxon>
        <taxon>NPAAA clade</taxon>
        <taxon>indigoferoid/millettioid clade</taxon>
        <taxon>Phaseoleae</taxon>
        <taxon>Cajanus</taxon>
    </lineage>
</organism>
<keyword evidence="2" id="KW-1015">Disulfide bond</keyword>
<evidence type="ECO:0000313" key="8">
    <source>
        <dbReference type="Proteomes" id="UP000075243"/>
    </source>
</evidence>
<evidence type="ECO:0000313" key="5">
    <source>
        <dbReference type="EMBL" id="KYP39000.1"/>
    </source>
</evidence>
<sequence>MSVLWQSFDYPCDTLVPTKKLGFNHKTGHHWFLVAWFTKSLATPGAFSLEWEPMAQELSLLAKWETEEQ</sequence>
<evidence type="ECO:0000256" key="2">
    <source>
        <dbReference type="ARBA" id="ARBA00023157"/>
    </source>
</evidence>
<evidence type="ECO:0000313" key="7">
    <source>
        <dbReference type="EMBL" id="KYP39008.1"/>
    </source>
</evidence>
<keyword evidence="5" id="KW-0808">Transferase</keyword>
<evidence type="ECO:0000256" key="1">
    <source>
        <dbReference type="ARBA" id="ARBA00022729"/>
    </source>
</evidence>
<dbReference type="EMBL" id="KQ483947">
    <property type="protein sequence ID" value="KYP39000.1"/>
    <property type="molecule type" value="Genomic_DNA"/>
</dbReference>
<dbReference type="PANTHER" id="PTHR32444:SF183">
    <property type="entry name" value="APPLE DOMAIN-CONTAINING PROTEIN"/>
    <property type="match status" value="1"/>
</dbReference>
<keyword evidence="3" id="KW-0325">Glycoprotein</keyword>
<evidence type="ECO:0000313" key="6">
    <source>
        <dbReference type="EMBL" id="KYP39007.1"/>
    </source>
</evidence>
<dbReference type="Gramene" id="C.cajan_38921.t">
    <property type="protein sequence ID" value="C.cajan_38921.t.cds1"/>
    <property type="gene ID" value="C.cajan_38921"/>
</dbReference>
<dbReference type="PANTHER" id="PTHR32444">
    <property type="entry name" value="BULB-TYPE LECTIN DOMAIN-CONTAINING PROTEIN"/>
    <property type="match status" value="1"/>
</dbReference>